<accession>A0A2P5B0I1</accession>
<evidence type="ECO:0000313" key="2">
    <source>
        <dbReference type="Proteomes" id="UP000237000"/>
    </source>
</evidence>
<sequence length="185" mass="20708">MVVIKEEPSWDRYGIVSRRVGLAGLEKAALIIETLLLFSFGHGFGRASSISLHQVVIRAKVLALGMMAAISDWSSFDAVERGVKVLWTDRRTRTSFERDLPRNHSDRARDHYWVLGATRFDEVEVCSCCSHYGRSWTQASAADGRRSFPSTPLLSNPRVDNQRWSMTGAMPLAIETSQADLGHRG</sequence>
<dbReference type="EMBL" id="JXTC01000639">
    <property type="protein sequence ID" value="PON42292.1"/>
    <property type="molecule type" value="Genomic_DNA"/>
</dbReference>
<keyword evidence="2" id="KW-1185">Reference proteome</keyword>
<evidence type="ECO:0000313" key="1">
    <source>
        <dbReference type="EMBL" id="PON42292.1"/>
    </source>
</evidence>
<dbReference type="InParanoid" id="A0A2P5B0I1"/>
<name>A0A2P5B0I1_TREOI</name>
<reference evidence="2" key="1">
    <citation type="submission" date="2016-06" db="EMBL/GenBank/DDBJ databases">
        <title>Parallel loss of symbiosis genes in relatives of nitrogen-fixing non-legume Parasponia.</title>
        <authorList>
            <person name="Van Velzen R."/>
            <person name="Holmer R."/>
            <person name="Bu F."/>
            <person name="Rutten L."/>
            <person name="Van Zeijl A."/>
            <person name="Liu W."/>
            <person name="Santuari L."/>
            <person name="Cao Q."/>
            <person name="Sharma T."/>
            <person name="Shen D."/>
            <person name="Roswanjaya Y."/>
            <person name="Wardhani T."/>
            <person name="Kalhor M.S."/>
            <person name="Jansen J."/>
            <person name="Van den Hoogen J."/>
            <person name="Gungor B."/>
            <person name="Hartog M."/>
            <person name="Hontelez J."/>
            <person name="Verver J."/>
            <person name="Yang W.-C."/>
            <person name="Schijlen E."/>
            <person name="Repin R."/>
            <person name="Schilthuizen M."/>
            <person name="Schranz E."/>
            <person name="Heidstra R."/>
            <person name="Miyata K."/>
            <person name="Fedorova E."/>
            <person name="Kohlen W."/>
            <person name="Bisseling T."/>
            <person name="Smit S."/>
            <person name="Geurts R."/>
        </authorList>
    </citation>
    <scope>NUCLEOTIDE SEQUENCE [LARGE SCALE GENOMIC DNA]</scope>
    <source>
        <strain evidence="2">cv. RG33-2</strain>
    </source>
</reference>
<comment type="caution">
    <text evidence="1">The sequence shown here is derived from an EMBL/GenBank/DDBJ whole genome shotgun (WGS) entry which is preliminary data.</text>
</comment>
<dbReference type="Proteomes" id="UP000237000">
    <property type="component" value="Unassembled WGS sequence"/>
</dbReference>
<protein>
    <submittedName>
        <fullName evidence="1">Uncharacterized protein</fullName>
    </submittedName>
</protein>
<dbReference type="OrthoDB" id="10585903at2759"/>
<organism evidence="1 2">
    <name type="scientific">Trema orientale</name>
    <name type="common">Charcoal tree</name>
    <name type="synonym">Celtis orientalis</name>
    <dbReference type="NCBI Taxonomy" id="63057"/>
    <lineage>
        <taxon>Eukaryota</taxon>
        <taxon>Viridiplantae</taxon>
        <taxon>Streptophyta</taxon>
        <taxon>Embryophyta</taxon>
        <taxon>Tracheophyta</taxon>
        <taxon>Spermatophyta</taxon>
        <taxon>Magnoliopsida</taxon>
        <taxon>eudicotyledons</taxon>
        <taxon>Gunneridae</taxon>
        <taxon>Pentapetalae</taxon>
        <taxon>rosids</taxon>
        <taxon>fabids</taxon>
        <taxon>Rosales</taxon>
        <taxon>Cannabaceae</taxon>
        <taxon>Trema</taxon>
    </lineage>
</organism>
<dbReference type="AlphaFoldDB" id="A0A2P5B0I1"/>
<proteinExistence type="predicted"/>
<gene>
    <name evidence="1" type="ORF">TorRG33x02_336090</name>
</gene>